<evidence type="ECO:0000259" key="8">
    <source>
        <dbReference type="Pfam" id="PF00930"/>
    </source>
</evidence>
<dbReference type="PANTHER" id="PTHR42776:SF13">
    <property type="entry name" value="DIPEPTIDYL-PEPTIDASE 5"/>
    <property type="match status" value="1"/>
</dbReference>
<feature type="chain" id="PRO_5041957987" evidence="6">
    <location>
        <begin position="20"/>
        <end position="678"/>
    </location>
</feature>
<dbReference type="AlphaFoldDB" id="A0AAE3NZU5"/>
<evidence type="ECO:0000256" key="3">
    <source>
        <dbReference type="ARBA" id="ARBA00022729"/>
    </source>
</evidence>
<feature type="domain" description="Dipeptidylpeptidase IV N-terminal" evidence="8">
    <location>
        <begin position="41"/>
        <end position="120"/>
    </location>
</feature>
<dbReference type="InterPro" id="IPR011659">
    <property type="entry name" value="WD40"/>
</dbReference>
<dbReference type="Gene3D" id="2.120.10.30">
    <property type="entry name" value="TolB, C-terminal domain"/>
    <property type="match status" value="2"/>
</dbReference>
<evidence type="ECO:0000256" key="1">
    <source>
        <dbReference type="ARBA" id="ARBA00010040"/>
    </source>
</evidence>
<dbReference type="Pfam" id="PF07676">
    <property type="entry name" value="PD40"/>
    <property type="match status" value="2"/>
</dbReference>
<keyword evidence="4" id="KW-0378">Hydrolase</keyword>
<dbReference type="Proteomes" id="UP001221302">
    <property type="component" value="Unassembled WGS sequence"/>
</dbReference>
<protein>
    <submittedName>
        <fullName evidence="9">S9 family peptidase</fullName>
    </submittedName>
</protein>
<dbReference type="EMBL" id="JARGDL010000003">
    <property type="protein sequence ID" value="MDF1611152.1"/>
    <property type="molecule type" value="Genomic_DNA"/>
</dbReference>
<organism evidence="9 10">
    <name type="scientific">Stygiobacter electus</name>
    <dbReference type="NCBI Taxonomy" id="3032292"/>
    <lineage>
        <taxon>Bacteria</taxon>
        <taxon>Pseudomonadati</taxon>
        <taxon>Ignavibacteriota</taxon>
        <taxon>Ignavibacteria</taxon>
        <taxon>Ignavibacteriales</taxon>
        <taxon>Melioribacteraceae</taxon>
        <taxon>Stygiobacter</taxon>
    </lineage>
</organism>
<feature type="signal peptide" evidence="6">
    <location>
        <begin position="1"/>
        <end position="19"/>
    </location>
</feature>
<dbReference type="GO" id="GO:0006508">
    <property type="term" value="P:proteolysis"/>
    <property type="evidence" value="ECO:0007669"/>
    <property type="project" value="UniProtKB-KW"/>
</dbReference>
<evidence type="ECO:0000313" key="9">
    <source>
        <dbReference type="EMBL" id="MDF1611152.1"/>
    </source>
</evidence>
<dbReference type="SUPFAM" id="SSF82171">
    <property type="entry name" value="DPP6 N-terminal domain-like"/>
    <property type="match status" value="1"/>
</dbReference>
<keyword evidence="10" id="KW-1185">Reference proteome</keyword>
<accession>A0AAE3NZU5</accession>
<dbReference type="FunFam" id="3.40.50.1820:FF:000028">
    <property type="entry name" value="S9 family peptidase"/>
    <property type="match status" value="1"/>
</dbReference>
<evidence type="ECO:0000256" key="6">
    <source>
        <dbReference type="SAM" id="SignalP"/>
    </source>
</evidence>
<keyword evidence="2" id="KW-0645">Protease</keyword>
<feature type="domain" description="Peptidase S9 prolyl oligopeptidase catalytic" evidence="7">
    <location>
        <begin position="471"/>
        <end position="675"/>
    </location>
</feature>
<dbReference type="InterPro" id="IPR011042">
    <property type="entry name" value="6-blade_b-propeller_TolB-like"/>
</dbReference>
<evidence type="ECO:0000256" key="4">
    <source>
        <dbReference type="ARBA" id="ARBA00022801"/>
    </source>
</evidence>
<dbReference type="InterPro" id="IPR001375">
    <property type="entry name" value="Peptidase_S9_cat"/>
</dbReference>
<dbReference type="Gene3D" id="3.40.50.1820">
    <property type="entry name" value="alpha/beta hydrolase"/>
    <property type="match status" value="1"/>
</dbReference>
<evidence type="ECO:0000256" key="2">
    <source>
        <dbReference type="ARBA" id="ARBA00022670"/>
    </source>
</evidence>
<dbReference type="PANTHER" id="PTHR42776">
    <property type="entry name" value="SERINE PEPTIDASE S9 FAMILY MEMBER"/>
    <property type="match status" value="1"/>
</dbReference>
<dbReference type="InterPro" id="IPR029058">
    <property type="entry name" value="AB_hydrolase_fold"/>
</dbReference>
<gene>
    <name evidence="9" type="ORF">P0M35_03250</name>
</gene>
<reference evidence="9" key="1">
    <citation type="submission" date="2023-03" db="EMBL/GenBank/DDBJ databases">
        <title>Stygiobacter electus gen. nov., sp. nov., facultatively anaerobic thermotolerant bacterium of the class Ignavibacteria from a well of Yessentuki mineral water deposit.</title>
        <authorList>
            <person name="Podosokorskaya O.A."/>
            <person name="Elcheninov A.G."/>
            <person name="Petrova N.F."/>
            <person name="Zavarzina D.G."/>
            <person name="Kublanov I.V."/>
            <person name="Merkel A.Y."/>
        </authorList>
    </citation>
    <scope>NUCLEOTIDE SEQUENCE</scope>
    <source>
        <strain evidence="9">09-Me</strain>
    </source>
</reference>
<dbReference type="SUPFAM" id="SSF53474">
    <property type="entry name" value="alpha/beta-Hydrolases"/>
    <property type="match status" value="1"/>
</dbReference>
<dbReference type="InterPro" id="IPR002469">
    <property type="entry name" value="Peptidase_S9B_N"/>
</dbReference>
<evidence type="ECO:0000256" key="5">
    <source>
        <dbReference type="ARBA" id="ARBA00022825"/>
    </source>
</evidence>
<proteinExistence type="inferred from homology"/>
<name>A0AAE3NZU5_9BACT</name>
<evidence type="ECO:0000313" key="10">
    <source>
        <dbReference type="Proteomes" id="UP001221302"/>
    </source>
</evidence>
<dbReference type="Pfam" id="PF00326">
    <property type="entry name" value="Peptidase_S9"/>
    <property type="match status" value="1"/>
</dbReference>
<dbReference type="RefSeq" id="WP_321534919.1">
    <property type="nucleotide sequence ID" value="NZ_JARGDL010000003.1"/>
</dbReference>
<comment type="similarity">
    <text evidence="1">Belongs to the peptidase S9C family.</text>
</comment>
<comment type="caution">
    <text evidence="9">The sequence shown here is derived from an EMBL/GenBank/DDBJ whole genome shotgun (WGS) entry which is preliminary data.</text>
</comment>
<evidence type="ECO:0000259" key="7">
    <source>
        <dbReference type="Pfam" id="PF00326"/>
    </source>
</evidence>
<dbReference type="GO" id="GO:0004252">
    <property type="term" value="F:serine-type endopeptidase activity"/>
    <property type="evidence" value="ECO:0007669"/>
    <property type="project" value="TreeGrafter"/>
</dbReference>
<dbReference type="Pfam" id="PF00930">
    <property type="entry name" value="DPPIV_N"/>
    <property type="match status" value="1"/>
</dbReference>
<sequence length="678" mass="77742">MKKFAYLFLLSTLVSFSFAQKRAITVDDLWKMKRIGDYSLSPDGKLITFALTTYDMDKNKGNTDIWIMNSDGSNLKPLKNSEANETSPKFSPDGKSIAYEMKDQIWLCDLEGKNDIQLTNLYTGASGLVWSNDGKSILFVSSVYPDCKNQKCNEEKDKAQEQSKVKAKIFTELYFRNFNQWRGEKVSHLFYMNLETKEVKDLTQNSFADVPPIALGGNTDYTFSPDANEVAFTINWDNYKKNSGTKLATSTNNDVVLINPNSETSYKTISTSKGNDNQPVYSPDGKYIAFRSMERAGFEADKERLLLYDRTTGKTKDITLKHDLSVDKVIFSPDSKYIYFDADRESFHSIYRINVETSELELLVKDAYNNDQIISPDGNTLYFKHQKSTMPVEIFSINLQTKEIKQLTFINKELLAQLEMNPTESFWTKAKDGIQVQSLLIKPPFFDPNKKYPLLVVIHGGPQGTTADQFHYRWNLQLFASKGYVVIAPNFRGSTGFGQKFTDAISGDWGGKPYTDIMSCVDNAIKSYNFIDPKNLFAAGGSYGGYMIAWISTQTNRFNALVCHAGVFNLESMYGTTEQLWFPEWENKGTPWQNQKLYDKFSPHKHAKNVKTPVLVIHGANDYRVPEEQAFQQFTYLQRRGIPSKFLYFPDETHFVLKPQNSKLWYNTVFDWFDEFKK</sequence>
<keyword evidence="3 6" id="KW-0732">Signal</keyword>
<keyword evidence="5" id="KW-0720">Serine protease</keyword>